<dbReference type="Proteomes" id="UP001143856">
    <property type="component" value="Unassembled WGS sequence"/>
</dbReference>
<evidence type="ECO:0000313" key="2">
    <source>
        <dbReference type="Proteomes" id="UP001143856"/>
    </source>
</evidence>
<dbReference type="EMBL" id="JAPDGR010000003">
    <property type="protein sequence ID" value="KAJ2999317.1"/>
    <property type="molecule type" value="Genomic_DNA"/>
</dbReference>
<evidence type="ECO:0000313" key="1">
    <source>
        <dbReference type="EMBL" id="KAJ2999317.1"/>
    </source>
</evidence>
<protein>
    <submittedName>
        <fullName evidence="1">Uncharacterized protein</fullName>
    </submittedName>
</protein>
<keyword evidence="2" id="KW-1185">Reference proteome</keyword>
<name>A0ACC1PTN1_9PEZI</name>
<proteinExistence type="predicted"/>
<gene>
    <name evidence="1" type="ORF">NUW58_g34</name>
</gene>
<comment type="caution">
    <text evidence="1">The sequence shown here is derived from an EMBL/GenBank/DDBJ whole genome shotgun (WGS) entry which is preliminary data.</text>
</comment>
<accession>A0ACC1PTN1</accession>
<sequence length="936" mass="106105">MSQSKSSQPHVDWLPLIDAPILTKPLHLALIKSHKTHDWFFNLAWAMKERKANEPQAKMFAKMYIFCYDHGLPGLSGSLNYIRGDDVMNLLLSHLLSNPGDQSTSRHRITRKADVALTDLETYMTKGNTWKEAVDKARAEAGSSSRDGGNRPNDIWRVPVLYSPAHLLSILIISYPDTKFKDRIQRLGIEWMMQDRNHLSVQDGYWRGIENKHLDTYFAPEDGRIGEHQSAKDTFLINYRLLFGDQYSASRKDMRPFLPAWAEDLVLEEEPILIDTSVEVNDVIEETTRSQFEVEASQLGTLLATDKTRTQAELGRWLINKLIDVGDIISRWCTFWAEHIRSARHLEEQLILQSLFQQSLRRLETLWASDTPGIFAEAYMIVDMEDAQGQQAKQHGNQTRDVVRRLEKNSEYMRCMKTHAQLRQLLQTYGQATQELVAEKISTRLPWFFDEVMSHGLYHEWANDVIRFESLRTQVIVQTIPDRVAENSNAEDGKAVTVRNRLLDDKTVYLLHLTKWQSLELLVPGVDIRHVLTEWQHSVYCKIYSVEHCISAPAHVEPITPQDPELGTFNDEMVRRIKGGSELFRTLFGNFHQPYAEKYGANLASLALGESPPLINTIPQSSVPSLPLLLDSTFHTPSRNHVTEFSASSVAHSSTTSQSHPHRASPTITPSRNVPILQSTGGHFAGRKSTKRGLSPNTTRTERNPKAIRLGDFTRDDMVQILDVYKQELKADIKSEIQAESVTSTAQYQAILEAMKCTILEISATIERSVKKDADRVDSILEHIRLVKDSLSSIEQGQAAQTVDVRGGLQALGATLQQGRTLEAVEAIKRNILTEISDLKACLAPRLGGEGYLVSHCPPPIDWQQNSAAWESRLLRAGWYYLHEFGGRTGCPDDGVERDQEVFQATNKKFPDLSEDYILLALQHVHIQAYGRPLPD</sequence>
<organism evidence="1 2">
    <name type="scientific">Xylaria curta</name>
    <dbReference type="NCBI Taxonomy" id="42375"/>
    <lineage>
        <taxon>Eukaryota</taxon>
        <taxon>Fungi</taxon>
        <taxon>Dikarya</taxon>
        <taxon>Ascomycota</taxon>
        <taxon>Pezizomycotina</taxon>
        <taxon>Sordariomycetes</taxon>
        <taxon>Xylariomycetidae</taxon>
        <taxon>Xylariales</taxon>
        <taxon>Xylariaceae</taxon>
        <taxon>Xylaria</taxon>
    </lineage>
</organism>
<reference evidence="1" key="1">
    <citation type="submission" date="2022-10" db="EMBL/GenBank/DDBJ databases">
        <title>Genome Sequence of Xylaria curta.</title>
        <authorList>
            <person name="Buettner E."/>
        </authorList>
    </citation>
    <scope>NUCLEOTIDE SEQUENCE</scope>
    <source>
        <strain evidence="1">Babe10</strain>
    </source>
</reference>